<dbReference type="RefSeq" id="WP_282587420.1">
    <property type="nucleotide sequence ID" value="NZ_JAMOIM010000020.1"/>
</dbReference>
<evidence type="ECO:0000313" key="2">
    <source>
        <dbReference type="Proteomes" id="UP001165667"/>
    </source>
</evidence>
<dbReference type="InterPro" id="IPR008914">
    <property type="entry name" value="PEBP"/>
</dbReference>
<proteinExistence type="predicted"/>
<dbReference type="Pfam" id="PF01161">
    <property type="entry name" value="PBP"/>
    <property type="match status" value="1"/>
</dbReference>
<dbReference type="PANTHER" id="PTHR30289:SF1">
    <property type="entry name" value="PEBP (PHOSPHATIDYLETHANOLAMINE-BINDING PROTEIN) FAMILY PROTEIN"/>
    <property type="match status" value="1"/>
</dbReference>
<dbReference type="AlphaFoldDB" id="A0AA41Z152"/>
<dbReference type="PANTHER" id="PTHR30289">
    <property type="entry name" value="UNCHARACTERIZED PROTEIN YBCL-RELATED"/>
    <property type="match status" value="1"/>
</dbReference>
<keyword evidence="2" id="KW-1185">Reference proteome</keyword>
<organism evidence="1 2">
    <name type="scientific">Lichenifustis flavocetrariae</name>
    <dbReference type="NCBI Taxonomy" id="2949735"/>
    <lineage>
        <taxon>Bacteria</taxon>
        <taxon>Pseudomonadati</taxon>
        <taxon>Pseudomonadota</taxon>
        <taxon>Alphaproteobacteria</taxon>
        <taxon>Hyphomicrobiales</taxon>
        <taxon>Lichenihabitantaceae</taxon>
        <taxon>Lichenifustis</taxon>
    </lineage>
</organism>
<reference evidence="1" key="1">
    <citation type="submission" date="2022-05" db="EMBL/GenBank/DDBJ databases">
        <authorList>
            <person name="Pankratov T."/>
        </authorList>
    </citation>
    <scope>NUCLEOTIDE SEQUENCE</scope>
    <source>
        <strain evidence="1">BP6-180914</strain>
    </source>
</reference>
<sequence>MLEHVPSAVGQALKSFRPGVEKLTVMSPDFADVPETLRVTSSAFASGGTIPVRFTEDGAKLSPPLAWAGVPAATAAIVLLVEDADSPTPSPLVHAIAWNLAGADGALEEGMLKSEGSGGWPQALGKNSFFRAEYLPPDPPAGHGQHHYAFQVFAVDCALDLDDEPGRGALIEAMRSHVLAKGYLIGTYERM</sequence>
<dbReference type="EMBL" id="JAMOIM010000020">
    <property type="protein sequence ID" value="MCW6511047.1"/>
    <property type="molecule type" value="Genomic_DNA"/>
</dbReference>
<accession>A0AA41Z152</accession>
<dbReference type="InterPro" id="IPR005247">
    <property type="entry name" value="YbhB_YbcL/LppC-like"/>
</dbReference>
<dbReference type="Proteomes" id="UP001165667">
    <property type="component" value="Unassembled WGS sequence"/>
</dbReference>
<dbReference type="CDD" id="cd00865">
    <property type="entry name" value="PEBP_bact_arch"/>
    <property type="match status" value="1"/>
</dbReference>
<protein>
    <submittedName>
        <fullName evidence="1">YbhB/YbcL family Raf kinase inhibitor-like protein</fullName>
    </submittedName>
</protein>
<dbReference type="InterPro" id="IPR036610">
    <property type="entry name" value="PEBP-like_sf"/>
</dbReference>
<dbReference type="NCBIfam" id="TIGR00481">
    <property type="entry name" value="YbhB/YbcL family Raf kinase inhibitor-like protein"/>
    <property type="match status" value="1"/>
</dbReference>
<name>A0AA41Z152_9HYPH</name>
<dbReference type="Gene3D" id="3.90.280.10">
    <property type="entry name" value="PEBP-like"/>
    <property type="match status" value="1"/>
</dbReference>
<evidence type="ECO:0000313" key="1">
    <source>
        <dbReference type="EMBL" id="MCW6511047.1"/>
    </source>
</evidence>
<dbReference type="SUPFAM" id="SSF49777">
    <property type="entry name" value="PEBP-like"/>
    <property type="match status" value="1"/>
</dbReference>
<gene>
    <name evidence="1" type="ORF">M8523_23860</name>
</gene>
<comment type="caution">
    <text evidence="1">The sequence shown here is derived from an EMBL/GenBank/DDBJ whole genome shotgun (WGS) entry which is preliminary data.</text>
</comment>